<dbReference type="Pfam" id="PF13560">
    <property type="entry name" value="HTH_31"/>
    <property type="match status" value="1"/>
</dbReference>
<keyword evidence="4" id="KW-1185">Reference proteome</keyword>
<dbReference type="CDD" id="cd00093">
    <property type="entry name" value="HTH_XRE"/>
    <property type="match status" value="1"/>
</dbReference>
<dbReference type="InterPro" id="IPR001387">
    <property type="entry name" value="Cro/C1-type_HTH"/>
</dbReference>
<feature type="domain" description="HTH cro/C1-type" evidence="2">
    <location>
        <begin position="39"/>
        <end position="85"/>
    </location>
</feature>
<organism evidence="3 4">
    <name type="scientific">Saccharopolyspora ipomoeae</name>
    <dbReference type="NCBI Taxonomy" id="3042027"/>
    <lineage>
        <taxon>Bacteria</taxon>
        <taxon>Bacillati</taxon>
        <taxon>Actinomycetota</taxon>
        <taxon>Actinomycetes</taxon>
        <taxon>Pseudonocardiales</taxon>
        <taxon>Pseudonocardiaceae</taxon>
        <taxon>Saccharopolyspora</taxon>
    </lineage>
</organism>
<dbReference type="PANTHER" id="PTHR35010">
    <property type="entry name" value="BLL4672 PROTEIN-RELATED"/>
    <property type="match status" value="1"/>
</dbReference>
<dbReference type="PROSITE" id="PS50943">
    <property type="entry name" value="HTH_CROC1"/>
    <property type="match status" value="1"/>
</dbReference>
<sequence>MSSRAHRSELGDFLKARRAELSPQQVGLPETGSHRRVPGLRREEVAQLAAISTDYYTRLEQGRIAASAPVLSALARVLQLDDGQREYLSELAGKDATRPRRRTRQTVRSSLQRVLDDLRFTPAFVLGRRMDVLAWNPLAAALVTDFAQLPAKHRNYVRLLFTEPHMRTLYADWESVARTSVALLRHEAARYPDDQHLTELVGELSVRDTDFRQWWAEHHVANQRIGTKTLHHPVVGELTLDWDTLTCTNDPDQHLVTWTAEPDTPTHDRLRILASWAAQHTDTTEPTRDTHTH</sequence>
<dbReference type="Gene3D" id="3.30.450.180">
    <property type="match status" value="1"/>
</dbReference>
<protein>
    <submittedName>
        <fullName evidence="3">Helix-turn-helix transcriptional regulator</fullName>
    </submittedName>
</protein>
<evidence type="ECO:0000313" key="4">
    <source>
        <dbReference type="Proteomes" id="UP001237595"/>
    </source>
</evidence>
<proteinExistence type="predicted"/>
<dbReference type="Pfam" id="PF17765">
    <property type="entry name" value="MLTR_LBD"/>
    <property type="match status" value="1"/>
</dbReference>
<accession>A0ABT6PWP7</accession>
<gene>
    <name evidence="3" type="ORF">QFW96_24350</name>
</gene>
<comment type="caution">
    <text evidence="3">The sequence shown here is derived from an EMBL/GenBank/DDBJ whole genome shotgun (WGS) entry which is preliminary data.</text>
</comment>
<dbReference type="Gene3D" id="1.10.260.40">
    <property type="entry name" value="lambda repressor-like DNA-binding domains"/>
    <property type="match status" value="1"/>
</dbReference>
<feature type="region of interest" description="Disordered" evidence="1">
    <location>
        <begin position="1"/>
        <end position="35"/>
    </location>
</feature>
<reference evidence="3 4" key="1">
    <citation type="submission" date="2023-04" db="EMBL/GenBank/DDBJ databases">
        <title>Draft genome sequence of Saccharopolyspora sp. TS4A08 isolated from sweet potato rhizospheric soil.</title>
        <authorList>
            <person name="Suksaard P."/>
            <person name="Duangmal K."/>
        </authorList>
    </citation>
    <scope>NUCLEOTIDE SEQUENCE [LARGE SCALE GENOMIC DNA]</scope>
    <source>
        <strain evidence="3 4">TS4A08</strain>
    </source>
</reference>
<evidence type="ECO:0000259" key="2">
    <source>
        <dbReference type="PROSITE" id="PS50943"/>
    </source>
</evidence>
<dbReference type="PANTHER" id="PTHR35010:SF2">
    <property type="entry name" value="BLL4672 PROTEIN"/>
    <property type="match status" value="1"/>
</dbReference>
<feature type="compositionally biased region" description="Basic and acidic residues" evidence="1">
    <location>
        <begin position="1"/>
        <end position="20"/>
    </location>
</feature>
<dbReference type="RefSeq" id="WP_281458046.1">
    <property type="nucleotide sequence ID" value="NZ_JASAOF010000021.1"/>
</dbReference>
<dbReference type="EMBL" id="JASAOF010000021">
    <property type="protein sequence ID" value="MDI2031781.1"/>
    <property type="molecule type" value="Genomic_DNA"/>
</dbReference>
<name>A0ABT6PWP7_9PSEU</name>
<dbReference type="InterPro" id="IPR010982">
    <property type="entry name" value="Lambda_DNA-bd_dom_sf"/>
</dbReference>
<dbReference type="SMART" id="SM00530">
    <property type="entry name" value="HTH_XRE"/>
    <property type="match status" value="1"/>
</dbReference>
<evidence type="ECO:0000313" key="3">
    <source>
        <dbReference type="EMBL" id="MDI2031781.1"/>
    </source>
</evidence>
<dbReference type="InterPro" id="IPR041413">
    <property type="entry name" value="MLTR_LBD"/>
</dbReference>
<evidence type="ECO:0000256" key="1">
    <source>
        <dbReference type="SAM" id="MobiDB-lite"/>
    </source>
</evidence>
<dbReference type="SUPFAM" id="SSF47413">
    <property type="entry name" value="lambda repressor-like DNA-binding domains"/>
    <property type="match status" value="1"/>
</dbReference>
<dbReference type="Proteomes" id="UP001237595">
    <property type="component" value="Unassembled WGS sequence"/>
</dbReference>